<keyword evidence="2" id="KW-1185">Reference proteome</keyword>
<reference evidence="1 2" key="1">
    <citation type="journal article" date="2023" name="IMA Fungus">
        <title>Comparative genomic study of the Penicillium genus elucidates a diverse pangenome and 15 lateral gene transfer events.</title>
        <authorList>
            <person name="Petersen C."/>
            <person name="Sorensen T."/>
            <person name="Nielsen M.R."/>
            <person name="Sondergaard T.E."/>
            <person name="Sorensen J.L."/>
            <person name="Fitzpatrick D.A."/>
            <person name="Frisvad J.C."/>
            <person name="Nielsen K.L."/>
        </authorList>
    </citation>
    <scope>NUCLEOTIDE SEQUENCE [LARGE SCALE GENOMIC DNA]</scope>
    <source>
        <strain evidence="1 2">IBT 29057</strain>
    </source>
</reference>
<dbReference type="AlphaFoldDB" id="A0AAD6GM88"/>
<dbReference type="EMBL" id="JAQJAC010000010">
    <property type="protein sequence ID" value="KAJ5569343.1"/>
    <property type="molecule type" value="Genomic_DNA"/>
</dbReference>
<dbReference type="Proteomes" id="UP001216150">
    <property type="component" value="Unassembled WGS sequence"/>
</dbReference>
<evidence type="ECO:0000313" key="1">
    <source>
        <dbReference type="EMBL" id="KAJ5569343.1"/>
    </source>
</evidence>
<proteinExistence type="predicted"/>
<accession>A0AAD6GM88</accession>
<name>A0AAD6GM88_9EURO</name>
<comment type="caution">
    <text evidence="1">The sequence shown here is derived from an EMBL/GenBank/DDBJ whole genome shotgun (WGS) entry which is preliminary data.</text>
</comment>
<protein>
    <submittedName>
        <fullName evidence="1">Uncharacterized protein</fullName>
    </submittedName>
</protein>
<evidence type="ECO:0000313" key="2">
    <source>
        <dbReference type="Proteomes" id="UP001216150"/>
    </source>
</evidence>
<organism evidence="1 2">
    <name type="scientific">Penicillium hetheringtonii</name>
    <dbReference type="NCBI Taxonomy" id="911720"/>
    <lineage>
        <taxon>Eukaryota</taxon>
        <taxon>Fungi</taxon>
        <taxon>Dikarya</taxon>
        <taxon>Ascomycota</taxon>
        <taxon>Pezizomycotina</taxon>
        <taxon>Eurotiomycetes</taxon>
        <taxon>Eurotiomycetidae</taxon>
        <taxon>Eurotiales</taxon>
        <taxon>Aspergillaceae</taxon>
        <taxon>Penicillium</taxon>
    </lineage>
</organism>
<gene>
    <name evidence="1" type="ORF">N7450_011829</name>
</gene>
<sequence>MFTNQWLNDHSDFVPSFGPSPLHQRALGNLPLNALTILPLCDLLPFTLPSTVVATKISWRSDPAEMIAVVDNVLAPYIVPPQGCWFRHLSWDALEQTICFSRTHRMDDVYSVGFGPGMYASDNLGYALSLTAPGAVLMVFHNISESNAVVLDLPKVEWFRVVDKFLNVNPKNAAAGAMSLDFNNSDFIRGPVPRRLLMHGPPENQFEQSHITQICARSRKAFAMLNSSLKAIILFE</sequence>